<proteinExistence type="predicted"/>
<protein>
    <submittedName>
        <fullName evidence="1">Uncharacterized protein</fullName>
    </submittedName>
</protein>
<organism evidence="1">
    <name type="scientific">uncultured Caudovirales phage</name>
    <dbReference type="NCBI Taxonomy" id="2100421"/>
    <lineage>
        <taxon>Viruses</taxon>
        <taxon>Duplodnaviria</taxon>
        <taxon>Heunggongvirae</taxon>
        <taxon>Uroviricota</taxon>
        <taxon>Caudoviricetes</taxon>
        <taxon>Peduoviridae</taxon>
        <taxon>Maltschvirus</taxon>
        <taxon>Maltschvirus maltsch</taxon>
    </lineage>
</organism>
<dbReference type="EMBL" id="LR796423">
    <property type="protein sequence ID" value="CAB4143318.1"/>
    <property type="molecule type" value="Genomic_DNA"/>
</dbReference>
<gene>
    <name evidence="1" type="ORF">UFOVP447_118</name>
</gene>
<name>A0A6J5M9B8_9CAUD</name>
<evidence type="ECO:0000313" key="1">
    <source>
        <dbReference type="EMBL" id="CAB4143318.1"/>
    </source>
</evidence>
<accession>A0A6J5M9B8</accession>
<sequence>MEVFVLMGSMDHEGDYLLGVYASEQEAVDALGVYTDDLHDLYYVDRRVLGAPAEYDLGDGRRYL</sequence>
<reference evidence="1" key="1">
    <citation type="submission" date="2020-04" db="EMBL/GenBank/DDBJ databases">
        <authorList>
            <person name="Chiriac C."/>
            <person name="Salcher M."/>
            <person name="Ghai R."/>
            <person name="Kavagutti S V."/>
        </authorList>
    </citation>
    <scope>NUCLEOTIDE SEQUENCE</scope>
</reference>